<feature type="region of interest" description="Disordered" evidence="11">
    <location>
        <begin position="359"/>
        <end position="459"/>
    </location>
</feature>
<evidence type="ECO:0000256" key="8">
    <source>
        <dbReference type="ARBA" id="ARBA00023242"/>
    </source>
</evidence>
<dbReference type="GO" id="GO:0003755">
    <property type="term" value="F:peptidyl-prolyl cis-trans isomerase activity"/>
    <property type="evidence" value="ECO:0007669"/>
    <property type="project" value="UniProtKB-KW"/>
</dbReference>
<evidence type="ECO:0000313" key="12">
    <source>
        <dbReference type="EMBL" id="KAF2718406.1"/>
    </source>
</evidence>
<dbReference type="AlphaFoldDB" id="A0A9P4Q4W6"/>
<dbReference type="SUPFAM" id="SSF140984">
    <property type="entry name" value="PTPA-like"/>
    <property type="match status" value="1"/>
</dbReference>
<evidence type="ECO:0000256" key="7">
    <source>
        <dbReference type="ARBA" id="ARBA00023235"/>
    </source>
</evidence>
<comment type="similarity">
    <text evidence="4 10">Belongs to the PTPA-type PPIase family.</text>
</comment>
<evidence type="ECO:0000256" key="10">
    <source>
        <dbReference type="RuleBase" id="RU361210"/>
    </source>
</evidence>
<evidence type="ECO:0000256" key="3">
    <source>
        <dbReference type="ARBA" id="ARBA00004496"/>
    </source>
</evidence>
<dbReference type="InterPro" id="IPR037218">
    <property type="entry name" value="PTPA_sf"/>
</dbReference>
<evidence type="ECO:0000256" key="4">
    <source>
        <dbReference type="ARBA" id="ARBA00011019"/>
    </source>
</evidence>
<keyword evidence="7 10" id="KW-0413">Isomerase</keyword>
<comment type="caution">
    <text evidence="12">The sequence shown here is derived from an EMBL/GenBank/DDBJ whole genome shotgun (WGS) entry which is preliminary data.</text>
</comment>
<evidence type="ECO:0000256" key="6">
    <source>
        <dbReference type="ARBA" id="ARBA00023110"/>
    </source>
</evidence>
<evidence type="ECO:0000313" key="13">
    <source>
        <dbReference type="Proteomes" id="UP000799441"/>
    </source>
</evidence>
<dbReference type="Gene3D" id="1.20.120.1150">
    <property type="match status" value="1"/>
</dbReference>
<name>A0A9P4Q4W6_9PEZI</name>
<organism evidence="12 13">
    <name type="scientific">Polychaeton citri CBS 116435</name>
    <dbReference type="NCBI Taxonomy" id="1314669"/>
    <lineage>
        <taxon>Eukaryota</taxon>
        <taxon>Fungi</taxon>
        <taxon>Dikarya</taxon>
        <taxon>Ascomycota</taxon>
        <taxon>Pezizomycotina</taxon>
        <taxon>Dothideomycetes</taxon>
        <taxon>Dothideomycetidae</taxon>
        <taxon>Capnodiales</taxon>
        <taxon>Capnodiaceae</taxon>
        <taxon>Polychaeton</taxon>
    </lineage>
</organism>
<comment type="function">
    <text evidence="9">PPIases accelerate the folding of proteins. It catalyzes the cis-trans isomerization of proline imidic peptide bonds in oligopeptides. Acts as a regulatory subunit for PP2A-like phosphatases modulating their activity or substrate specificity, probably by inducing a conformational change in the catalytic subunit, a direct target of the PPIase. Can reactivate inactive phosphatase PP2A-phosphatase methylesterase complexes (PP2Ai) in presence of ATP and Mg(2+) by dissociating the inactive form from the complex.</text>
</comment>
<feature type="compositionally biased region" description="Low complexity" evidence="11">
    <location>
        <begin position="403"/>
        <end position="414"/>
    </location>
</feature>
<evidence type="ECO:0000256" key="11">
    <source>
        <dbReference type="SAM" id="MobiDB-lite"/>
    </source>
</evidence>
<dbReference type="Pfam" id="PF03095">
    <property type="entry name" value="PTPA"/>
    <property type="match status" value="1"/>
</dbReference>
<evidence type="ECO:0000256" key="2">
    <source>
        <dbReference type="ARBA" id="ARBA00004123"/>
    </source>
</evidence>
<comment type="subcellular location">
    <subcellularLocation>
        <location evidence="3 10">Cytoplasm</location>
    </subcellularLocation>
    <subcellularLocation>
        <location evidence="2">Nucleus</location>
    </subcellularLocation>
</comment>
<dbReference type="GO" id="GO:0008160">
    <property type="term" value="F:protein tyrosine phosphatase activator activity"/>
    <property type="evidence" value="ECO:0007669"/>
    <property type="project" value="TreeGrafter"/>
</dbReference>
<dbReference type="GO" id="GO:0000159">
    <property type="term" value="C:protein phosphatase type 2A complex"/>
    <property type="evidence" value="ECO:0007669"/>
    <property type="project" value="TreeGrafter"/>
</dbReference>
<dbReference type="EMBL" id="MU003825">
    <property type="protein sequence ID" value="KAF2718406.1"/>
    <property type="molecule type" value="Genomic_DNA"/>
</dbReference>
<accession>A0A9P4Q4W6</accession>
<feature type="compositionally biased region" description="Basic and acidic residues" evidence="11">
    <location>
        <begin position="365"/>
        <end position="374"/>
    </location>
</feature>
<feature type="compositionally biased region" description="Polar residues" evidence="11">
    <location>
        <begin position="375"/>
        <end position="388"/>
    </location>
</feature>
<keyword evidence="5 10" id="KW-0963">Cytoplasm</keyword>
<reference evidence="12" key="1">
    <citation type="journal article" date="2020" name="Stud. Mycol.">
        <title>101 Dothideomycetes genomes: a test case for predicting lifestyles and emergence of pathogens.</title>
        <authorList>
            <person name="Haridas S."/>
            <person name="Albert R."/>
            <person name="Binder M."/>
            <person name="Bloem J."/>
            <person name="Labutti K."/>
            <person name="Salamov A."/>
            <person name="Andreopoulos B."/>
            <person name="Baker S."/>
            <person name="Barry K."/>
            <person name="Bills G."/>
            <person name="Bluhm B."/>
            <person name="Cannon C."/>
            <person name="Castanera R."/>
            <person name="Culley D."/>
            <person name="Daum C."/>
            <person name="Ezra D."/>
            <person name="Gonzalez J."/>
            <person name="Henrissat B."/>
            <person name="Kuo A."/>
            <person name="Liang C."/>
            <person name="Lipzen A."/>
            <person name="Lutzoni F."/>
            <person name="Magnuson J."/>
            <person name="Mondo S."/>
            <person name="Nolan M."/>
            <person name="Ohm R."/>
            <person name="Pangilinan J."/>
            <person name="Park H.-J."/>
            <person name="Ramirez L."/>
            <person name="Alfaro M."/>
            <person name="Sun H."/>
            <person name="Tritt A."/>
            <person name="Yoshinaga Y."/>
            <person name="Zwiers L.-H."/>
            <person name="Turgeon B."/>
            <person name="Goodwin S."/>
            <person name="Spatafora J."/>
            <person name="Crous P."/>
            <person name="Grigoriev I."/>
        </authorList>
    </citation>
    <scope>NUCLEOTIDE SEQUENCE</scope>
    <source>
        <strain evidence="12">CBS 116435</strain>
    </source>
</reference>
<evidence type="ECO:0000256" key="9">
    <source>
        <dbReference type="ARBA" id="ARBA00025287"/>
    </source>
</evidence>
<dbReference type="OrthoDB" id="16120at2759"/>
<dbReference type="PANTHER" id="PTHR10012">
    <property type="entry name" value="SERINE/THREONINE-PROTEIN PHOSPHATASE 2A REGULATORY SUBUNIT B"/>
    <property type="match status" value="1"/>
</dbReference>
<dbReference type="Proteomes" id="UP000799441">
    <property type="component" value="Unassembled WGS sequence"/>
</dbReference>
<keyword evidence="13" id="KW-1185">Reference proteome</keyword>
<feature type="region of interest" description="Disordered" evidence="11">
    <location>
        <begin position="1"/>
        <end position="25"/>
    </location>
</feature>
<protein>
    <recommendedName>
        <fullName evidence="10">Serine/threonine-protein phosphatase 2A activator</fullName>
        <ecNumber evidence="10">5.2.1.8</ecNumber>
    </recommendedName>
    <alternativeName>
        <fullName evidence="10">Phosphotyrosyl phosphatase activator</fullName>
    </alternativeName>
</protein>
<gene>
    <name evidence="12" type="ORF">K431DRAFT_287687</name>
</gene>
<comment type="catalytic activity">
    <reaction evidence="1 10">
        <text>[protein]-peptidylproline (omega=180) = [protein]-peptidylproline (omega=0)</text>
        <dbReference type="Rhea" id="RHEA:16237"/>
        <dbReference type="Rhea" id="RHEA-COMP:10747"/>
        <dbReference type="Rhea" id="RHEA-COMP:10748"/>
        <dbReference type="ChEBI" id="CHEBI:83833"/>
        <dbReference type="ChEBI" id="CHEBI:83834"/>
        <dbReference type="EC" id="5.2.1.8"/>
    </reaction>
</comment>
<dbReference type="GO" id="GO:0007052">
    <property type="term" value="P:mitotic spindle organization"/>
    <property type="evidence" value="ECO:0007669"/>
    <property type="project" value="TreeGrafter"/>
</dbReference>
<proteinExistence type="inferred from homology"/>
<keyword evidence="8" id="KW-0539">Nucleus</keyword>
<dbReference type="GO" id="GO:0005737">
    <property type="term" value="C:cytoplasm"/>
    <property type="evidence" value="ECO:0007669"/>
    <property type="project" value="UniProtKB-SubCell"/>
</dbReference>
<sequence>MDEPRGKPRTPRFECLPPGQKHDFRSPSQRIHDGDDLKFFLGSTTYRDITTLLSLLNRSMFPSLSDGEIKSWNLSVRLESSATIKALKDIISMLSSLTEKAPPDTGPRRFGNVAFRQWYQIAEDSIPTLLDDLIVHHVPGFNGTKPEMRSEIQSYLLGSLGSAQRLDYGTGHELSFLAFLGCLMKVGALKPGEERTVVVGVIQPYLELIRKVIMTYNLEPAGSHGVWGLDDHCFLPYIFGSAQLGPPIRDLDADGTPIEGSCPNAPSPASVTNKGTVEAYKDANMYFSAIQFIYDVKKGPFWEHSPILYDISGIKDGWGKINKGMLKMFVAEVLGKFPVVQHFPFGSLFKWERDPEAVAHGTSLHAEEQPKSKDTTAPQSATASTEQDPSAAGVGTQAPWARSSGASMPSGQSSTGIPTTRAPWPNGQPPRQINIGRFNTGSGSGPPKKLPVQPRFEEK</sequence>
<evidence type="ECO:0000256" key="5">
    <source>
        <dbReference type="ARBA" id="ARBA00022490"/>
    </source>
</evidence>
<keyword evidence="6 10" id="KW-0697">Rotamase</keyword>
<dbReference type="GO" id="GO:0005634">
    <property type="term" value="C:nucleus"/>
    <property type="evidence" value="ECO:0007669"/>
    <property type="project" value="UniProtKB-SubCell"/>
</dbReference>
<dbReference type="EC" id="5.2.1.8" evidence="10"/>
<dbReference type="CDD" id="cd04087">
    <property type="entry name" value="PTPA"/>
    <property type="match status" value="1"/>
</dbReference>
<dbReference type="FunFam" id="1.20.120.1150:FF:000003">
    <property type="entry name" value="Serine/threonine-protein phosphatase 2A activator"/>
    <property type="match status" value="1"/>
</dbReference>
<dbReference type="PANTHER" id="PTHR10012:SF3">
    <property type="entry name" value="SERINE_THREONINE-PROTEIN PHOSPHATASE 2A ACTIVATOR 1"/>
    <property type="match status" value="1"/>
</dbReference>
<dbReference type="InterPro" id="IPR043170">
    <property type="entry name" value="PTPA_C_lid"/>
</dbReference>
<dbReference type="InterPro" id="IPR004327">
    <property type="entry name" value="Phstyr_phstse_ac"/>
</dbReference>
<evidence type="ECO:0000256" key="1">
    <source>
        <dbReference type="ARBA" id="ARBA00000971"/>
    </source>
</evidence>